<keyword evidence="2" id="KW-1185">Reference proteome</keyword>
<organism evidence="1 2">
    <name type="scientific">Mucilaginibacter defluvii</name>
    <dbReference type="NCBI Taxonomy" id="1196019"/>
    <lineage>
        <taxon>Bacteria</taxon>
        <taxon>Pseudomonadati</taxon>
        <taxon>Bacteroidota</taxon>
        <taxon>Sphingobacteriia</taxon>
        <taxon>Sphingobacteriales</taxon>
        <taxon>Sphingobacteriaceae</taxon>
        <taxon>Mucilaginibacter</taxon>
    </lineage>
</organism>
<name>A0ABP9FQQ9_9SPHI</name>
<dbReference type="Gene3D" id="3.30.530.20">
    <property type="match status" value="1"/>
</dbReference>
<dbReference type="CDD" id="cd07812">
    <property type="entry name" value="SRPBCC"/>
    <property type="match status" value="1"/>
</dbReference>
<dbReference type="SUPFAM" id="SSF55961">
    <property type="entry name" value="Bet v1-like"/>
    <property type="match status" value="1"/>
</dbReference>
<evidence type="ECO:0000313" key="2">
    <source>
        <dbReference type="Proteomes" id="UP001501436"/>
    </source>
</evidence>
<dbReference type="Proteomes" id="UP001501436">
    <property type="component" value="Unassembled WGS sequence"/>
</dbReference>
<dbReference type="EMBL" id="BAABJI010000002">
    <property type="protein sequence ID" value="GAA4912908.1"/>
    <property type="molecule type" value="Genomic_DNA"/>
</dbReference>
<dbReference type="InterPro" id="IPR023393">
    <property type="entry name" value="START-like_dom_sf"/>
</dbReference>
<sequence length="131" mass="14791">MTVFESIVHIERPVAELFAFLSDMNNHQQLMPPHVQDWRSTADEISFSIQNMASLRLVVDQRIEDSVVSITAVDEPPFKVNFRWLLAQEAGHTSVQYSITAELNMMMKMFASGPLQKLADHETAALAALFV</sequence>
<evidence type="ECO:0000313" key="1">
    <source>
        <dbReference type="EMBL" id="GAA4912908.1"/>
    </source>
</evidence>
<proteinExistence type="predicted"/>
<gene>
    <name evidence="1" type="ORF">GCM10023313_15140</name>
</gene>
<evidence type="ECO:0008006" key="3">
    <source>
        <dbReference type="Google" id="ProtNLM"/>
    </source>
</evidence>
<reference evidence="2" key="1">
    <citation type="journal article" date="2019" name="Int. J. Syst. Evol. Microbiol.">
        <title>The Global Catalogue of Microorganisms (GCM) 10K type strain sequencing project: providing services to taxonomists for standard genome sequencing and annotation.</title>
        <authorList>
            <consortium name="The Broad Institute Genomics Platform"/>
            <consortium name="The Broad Institute Genome Sequencing Center for Infectious Disease"/>
            <person name="Wu L."/>
            <person name="Ma J."/>
        </authorList>
    </citation>
    <scope>NUCLEOTIDE SEQUENCE [LARGE SCALE GENOMIC DNA]</scope>
    <source>
        <strain evidence="2">JCM 18283</strain>
    </source>
</reference>
<dbReference type="RefSeq" id="WP_345330440.1">
    <property type="nucleotide sequence ID" value="NZ_BAABJI010000002.1"/>
</dbReference>
<protein>
    <recommendedName>
        <fullName evidence="3">Polyketide cyclase/dehydrase/lipid transport protein</fullName>
    </recommendedName>
</protein>
<comment type="caution">
    <text evidence="1">The sequence shown here is derived from an EMBL/GenBank/DDBJ whole genome shotgun (WGS) entry which is preliminary data.</text>
</comment>
<accession>A0ABP9FQQ9</accession>